<evidence type="ECO:0000256" key="3">
    <source>
        <dbReference type="SAM" id="MobiDB-lite"/>
    </source>
</evidence>
<evidence type="ECO:0000259" key="5">
    <source>
        <dbReference type="Pfam" id="PF26580"/>
    </source>
</evidence>
<protein>
    <submittedName>
        <fullName evidence="6">Putative lipoprotein LppK</fullName>
    </submittedName>
</protein>
<dbReference type="PROSITE" id="PS51257">
    <property type="entry name" value="PROKAR_LIPOPROTEIN"/>
    <property type="match status" value="1"/>
</dbReference>
<feature type="chain" id="PRO_5038809109" evidence="4">
    <location>
        <begin position="27"/>
        <end position="188"/>
    </location>
</feature>
<dbReference type="InterPro" id="IPR006311">
    <property type="entry name" value="TAT_signal"/>
</dbReference>
<reference evidence="6 7" key="1">
    <citation type="submission" date="2018-12" db="EMBL/GenBank/DDBJ databases">
        <authorList>
            <consortium name="Pathogen Informatics"/>
        </authorList>
    </citation>
    <scope>NUCLEOTIDE SEQUENCE [LARGE SCALE GENOMIC DNA]</scope>
    <source>
        <strain evidence="6 7">NCTC10437</strain>
    </source>
</reference>
<gene>
    <name evidence="6" type="ORF">NCTC10437_03344</name>
</gene>
<name>A0A3S5EJM3_MYCAU</name>
<evidence type="ECO:0000313" key="6">
    <source>
        <dbReference type="EMBL" id="VEG56102.1"/>
    </source>
</evidence>
<dbReference type="EMBL" id="LR134356">
    <property type="protein sequence ID" value="VEG56102.1"/>
    <property type="molecule type" value="Genomic_DNA"/>
</dbReference>
<dbReference type="InterPro" id="IPR058644">
    <property type="entry name" value="Mtb12-like_C"/>
</dbReference>
<dbReference type="AlphaFoldDB" id="A0A3S5EJM3"/>
<comment type="similarity">
    <text evidence="2">Belongs to the MTB12 family.</text>
</comment>
<proteinExistence type="inferred from homology"/>
<feature type="region of interest" description="Disordered" evidence="3">
    <location>
        <begin position="28"/>
        <end position="65"/>
    </location>
</feature>
<dbReference type="STRING" id="1791.GCA_001049355_01738"/>
<sequence length="188" mass="19162">MTLARRTVLTRSAATLVAALGLGACGQPGQSDDPTVASAPAAATSSSTGLPDPIPDSPGGPPLPPSTALVDVMARLSDPAVPGNEKITLIERGTPAEAAGLDRFATALRDNGSLPLTFEARDLAWSQSAPGNVLATVVVRTAKPGGEFTYPMEFAQTAGSWQLTRQTADQLLQLGPEPGAPTPSTPPR</sequence>
<dbReference type="Proteomes" id="UP000279306">
    <property type="component" value="Chromosome"/>
</dbReference>
<dbReference type="KEGG" id="mauu:NCTC10437_03344"/>
<feature type="compositionally biased region" description="Low complexity" evidence="3">
    <location>
        <begin position="31"/>
        <end position="51"/>
    </location>
</feature>
<keyword evidence="1 4" id="KW-0732">Signal</keyword>
<evidence type="ECO:0000256" key="1">
    <source>
        <dbReference type="ARBA" id="ARBA00022729"/>
    </source>
</evidence>
<keyword evidence="7" id="KW-1185">Reference proteome</keyword>
<evidence type="ECO:0000256" key="2">
    <source>
        <dbReference type="ARBA" id="ARBA00093774"/>
    </source>
</evidence>
<evidence type="ECO:0000256" key="4">
    <source>
        <dbReference type="SAM" id="SignalP"/>
    </source>
</evidence>
<evidence type="ECO:0000313" key="7">
    <source>
        <dbReference type="Proteomes" id="UP000279306"/>
    </source>
</evidence>
<dbReference type="PROSITE" id="PS51318">
    <property type="entry name" value="TAT"/>
    <property type="match status" value="1"/>
</dbReference>
<feature type="signal peptide" evidence="4">
    <location>
        <begin position="1"/>
        <end position="26"/>
    </location>
</feature>
<organism evidence="6 7">
    <name type="scientific">Mycolicibacterium aurum</name>
    <name type="common">Mycobacterium aurum</name>
    <dbReference type="NCBI Taxonomy" id="1791"/>
    <lineage>
        <taxon>Bacteria</taxon>
        <taxon>Bacillati</taxon>
        <taxon>Actinomycetota</taxon>
        <taxon>Actinomycetes</taxon>
        <taxon>Mycobacteriales</taxon>
        <taxon>Mycobacteriaceae</taxon>
        <taxon>Mycolicibacterium</taxon>
    </lineage>
</organism>
<feature type="compositionally biased region" description="Pro residues" evidence="3">
    <location>
        <begin position="52"/>
        <end position="65"/>
    </location>
</feature>
<feature type="domain" description="Low molecular weight antigen MTB12-like C-terminal" evidence="5">
    <location>
        <begin position="62"/>
        <end position="176"/>
    </location>
</feature>
<keyword evidence="6" id="KW-0449">Lipoprotein</keyword>
<accession>A0A3S5EJM3</accession>
<dbReference type="Pfam" id="PF26580">
    <property type="entry name" value="Mtb12_C"/>
    <property type="match status" value="1"/>
</dbReference>